<keyword evidence="5 10" id="KW-0963">Cytoplasm</keyword>
<feature type="domain" description="Galactose-1-phosphate uridyl transferase N-terminal" evidence="11">
    <location>
        <begin position="76"/>
        <end position="221"/>
    </location>
</feature>
<protein>
    <recommendedName>
        <fullName evidence="10">Galactose-1-phosphate uridylyltransferase</fullName>
        <shortName evidence="10">Gal-1-P uridylyltransferase</shortName>
        <ecNumber evidence="10">2.7.7.12</ecNumber>
    </recommendedName>
    <alternativeName>
        <fullName evidence="10">UDP-glucose--hexose-1-phosphate uridylyltransferase</fullName>
    </alternativeName>
</protein>
<evidence type="ECO:0000256" key="3">
    <source>
        <dbReference type="ARBA" id="ARBA00004947"/>
    </source>
</evidence>
<comment type="caution">
    <text evidence="13">The sequence shown here is derived from an EMBL/GenBank/DDBJ whole genome shotgun (WGS) entry which is preliminary data.</text>
</comment>
<gene>
    <name evidence="10" type="primary">galT</name>
    <name evidence="13" type="ORF">IAB69_04015</name>
</gene>
<feature type="domain" description="Galactose-1-phosphate uridyl transferase C-terminal" evidence="12">
    <location>
        <begin position="237"/>
        <end position="410"/>
    </location>
</feature>
<dbReference type="InterPro" id="IPR005850">
    <property type="entry name" value="GalP_Utransf_C"/>
</dbReference>
<evidence type="ECO:0000256" key="4">
    <source>
        <dbReference type="ARBA" id="ARBA00008706"/>
    </source>
</evidence>
<comment type="similarity">
    <text evidence="4 10">Belongs to the galactose-1-phosphate uridylyltransferase type 2 family.</text>
</comment>
<evidence type="ECO:0000256" key="7">
    <source>
        <dbReference type="ARBA" id="ARBA00022695"/>
    </source>
</evidence>
<dbReference type="EC" id="2.7.7.12" evidence="10"/>
<dbReference type="GO" id="GO:0006012">
    <property type="term" value="P:galactose metabolic process"/>
    <property type="evidence" value="ECO:0007669"/>
    <property type="project" value="UniProtKB-UniRule"/>
</dbReference>
<organism evidence="13 14">
    <name type="scientific">Candidatus Coproplasma excrementigallinarum</name>
    <dbReference type="NCBI Taxonomy" id="2840747"/>
    <lineage>
        <taxon>Bacteria</taxon>
        <taxon>Bacillati</taxon>
        <taxon>Bacillota</taxon>
        <taxon>Clostridia</taxon>
        <taxon>Eubacteriales</taxon>
        <taxon>Candidatus Coproplasma</taxon>
    </lineage>
</organism>
<reference evidence="13" key="2">
    <citation type="journal article" date="2021" name="PeerJ">
        <title>Extensive microbial diversity within the chicken gut microbiome revealed by metagenomics and culture.</title>
        <authorList>
            <person name="Gilroy R."/>
            <person name="Ravi A."/>
            <person name="Getino M."/>
            <person name="Pursley I."/>
            <person name="Horton D.L."/>
            <person name="Alikhan N.F."/>
            <person name="Baker D."/>
            <person name="Gharbi K."/>
            <person name="Hall N."/>
            <person name="Watson M."/>
            <person name="Adriaenssens E.M."/>
            <person name="Foster-Nyarko E."/>
            <person name="Jarju S."/>
            <person name="Secka A."/>
            <person name="Antonio M."/>
            <person name="Oren A."/>
            <person name="Chaudhuri R.R."/>
            <person name="La Ragione R."/>
            <person name="Hildebrand F."/>
            <person name="Pallen M.J."/>
        </authorList>
    </citation>
    <scope>NUCLEOTIDE SEQUENCE</scope>
    <source>
        <strain evidence="13">CHK195-12923</strain>
    </source>
</reference>
<evidence type="ECO:0000256" key="6">
    <source>
        <dbReference type="ARBA" id="ARBA00022679"/>
    </source>
</evidence>
<dbReference type="AlphaFoldDB" id="A0A9D1MK60"/>
<accession>A0A9D1MK60</accession>
<comment type="catalytic activity">
    <reaction evidence="1 10">
        <text>alpha-D-galactose 1-phosphate + UDP-alpha-D-glucose = alpha-D-glucose 1-phosphate + UDP-alpha-D-galactose</text>
        <dbReference type="Rhea" id="RHEA:13989"/>
        <dbReference type="ChEBI" id="CHEBI:58336"/>
        <dbReference type="ChEBI" id="CHEBI:58601"/>
        <dbReference type="ChEBI" id="CHEBI:58885"/>
        <dbReference type="ChEBI" id="CHEBI:66914"/>
        <dbReference type="EC" id="2.7.7.12"/>
    </reaction>
</comment>
<sequence>MNNLSAVIDKLTSYARKNLGLAQEDEICVRNSLLDILGSPAYTYTGEECSDVSPDALLGELFAVCEREGIFTAYEREEYADKVMGALSLRPSAVRKEFAQRLSENSKSATDWFYSYCVKCDYVKKSKLDKNPRFDENGLVITINMAKPEFRDPKKAASGNSVAGGYPKCAICRENEGCPVRNKRTLRTVDLLLDGEKWFWQYSPYGYFYQHGIAVNCEHTPMHVDKSTFLKLCDFVDIFPHYFIGCNAPLPRIGGSVLAHDHFQGGGEILPMHRAKAYKTLGRKGFDGTVEVLDWPGTVIRVVSADRAALADVCEEVRAKWVKYRDDALGIIPEDEHGIHNAVSPTVVKTERGYEMSLILRSNVTSEKYPDGVFHAHPEFHSIKKESIGLIEAQGLFILPGRLHDQLKQMEGLLENGGALQGELEQFAFVFGEMKALYNKDKAAGAGAAVRRELGSVCSRILENTAVFKDKAVTVKFAEELGFKVL</sequence>
<dbReference type="GO" id="GO:0008108">
    <property type="term" value="F:UDP-glucose:hexose-1-phosphate uridylyltransferase activity"/>
    <property type="evidence" value="ECO:0007669"/>
    <property type="project" value="UniProtKB-UniRule"/>
</dbReference>
<evidence type="ECO:0000256" key="2">
    <source>
        <dbReference type="ARBA" id="ARBA00004496"/>
    </source>
</evidence>
<dbReference type="PANTHER" id="PTHR39191:SF1">
    <property type="entry name" value="DUF4922 DOMAIN-CONTAINING PROTEIN"/>
    <property type="match status" value="1"/>
</dbReference>
<evidence type="ECO:0000256" key="1">
    <source>
        <dbReference type="ARBA" id="ARBA00001107"/>
    </source>
</evidence>
<evidence type="ECO:0000256" key="10">
    <source>
        <dbReference type="HAMAP-Rule" id="MF_00571"/>
    </source>
</evidence>
<dbReference type="GO" id="GO:0005737">
    <property type="term" value="C:cytoplasm"/>
    <property type="evidence" value="ECO:0007669"/>
    <property type="project" value="UniProtKB-SubCell"/>
</dbReference>
<reference evidence="13" key="1">
    <citation type="submission" date="2020-10" db="EMBL/GenBank/DDBJ databases">
        <authorList>
            <person name="Gilroy R."/>
        </authorList>
    </citation>
    <scope>NUCLEOTIDE SEQUENCE</scope>
    <source>
        <strain evidence="13">CHK195-12923</strain>
    </source>
</reference>
<evidence type="ECO:0000256" key="9">
    <source>
        <dbReference type="ARBA" id="ARBA00023277"/>
    </source>
</evidence>
<dbReference type="InterPro" id="IPR000766">
    <property type="entry name" value="GalP_uridyl_Trfase_II"/>
</dbReference>
<proteinExistence type="inferred from homology"/>
<evidence type="ECO:0000256" key="5">
    <source>
        <dbReference type="ARBA" id="ARBA00022490"/>
    </source>
</evidence>
<dbReference type="Proteomes" id="UP000824110">
    <property type="component" value="Unassembled WGS sequence"/>
</dbReference>
<keyword evidence="9 10" id="KW-0119">Carbohydrate metabolism</keyword>
<dbReference type="EMBL" id="DVNE01000039">
    <property type="protein sequence ID" value="HIU61794.1"/>
    <property type="molecule type" value="Genomic_DNA"/>
</dbReference>
<keyword evidence="8 10" id="KW-0299">Galactose metabolism</keyword>
<keyword evidence="6 10" id="KW-0808">Transferase</keyword>
<evidence type="ECO:0000259" key="12">
    <source>
        <dbReference type="Pfam" id="PF02744"/>
    </source>
</evidence>
<evidence type="ECO:0000313" key="14">
    <source>
        <dbReference type="Proteomes" id="UP000824110"/>
    </source>
</evidence>
<dbReference type="HAMAP" id="MF_00571">
    <property type="entry name" value="GalP_UDP_trans"/>
    <property type="match status" value="1"/>
</dbReference>
<dbReference type="Pfam" id="PF01087">
    <property type="entry name" value="GalP_UDP_transf"/>
    <property type="match status" value="1"/>
</dbReference>
<keyword evidence="7 10" id="KW-0548">Nucleotidyltransferase</keyword>
<evidence type="ECO:0000259" key="11">
    <source>
        <dbReference type="Pfam" id="PF01087"/>
    </source>
</evidence>
<evidence type="ECO:0000313" key="13">
    <source>
        <dbReference type="EMBL" id="HIU61794.1"/>
    </source>
</evidence>
<comment type="pathway">
    <text evidence="3 10">Carbohydrate metabolism; galactose metabolism.</text>
</comment>
<evidence type="ECO:0000256" key="8">
    <source>
        <dbReference type="ARBA" id="ARBA00023144"/>
    </source>
</evidence>
<dbReference type="PANTHER" id="PTHR39191">
    <property type="entry name" value="GALACTOSE-1-PHOSPHATE URIDYLYLTRANSFERASE"/>
    <property type="match status" value="1"/>
</dbReference>
<dbReference type="InterPro" id="IPR005849">
    <property type="entry name" value="GalP_Utransf_N"/>
</dbReference>
<dbReference type="Pfam" id="PF02744">
    <property type="entry name" value="GalP_UDP_tr_C"/>
    <property type="match status" value="1"/>
</dbReference>
<name>A0A9D1MK60_9FIRM</name>
<comment type="subcellular location">
    <subcellularLocation>
        <location evidence="2 10">Cytoplasm</location>
    </subcellularLocation>
</comment>